<gene>
    <name evidence="4" type="ORF">FEE39_05180</name>
</gene>
<evidence type="ECO:0000313" key="4">
    <source>
        <dbReference type="EMBL" id="QIA87728.1"/>
    </source>
</evidence>
<dbReference type="AlphaFoldDB" id="A0A9X7TI08"/>
<dbReference type="Gene3D" id="3.90.550.10">
    <property type="entry name" value="Spore Coat Polysaccharide Biosynthesis Protein SpsA, Chain A"/>
    <property type="match status" value="1"/>
</dbReference>
<dbReference type="CDD" id="cd00761">
    <property type="entry name" value="Glyco_tranf_GTA_type"/>
    <property type="match status" value="1"/>
</dbReference>
<evidence type="ECO:0000256" key="2">
    <source>
        <dbReference type="ARBA" id="ARBA00022679"/>
    </source>
</evidence>
<dbReference type="GO" id="GO:0016757">
    <property type="term" value="F:glycosyltransferase activity"/>
    <property type="evidence" value="ECO:0007669"/>
    <property type="project" value="UniProtKB-KW"/>
</dbReference>
<organism evidence="4 5">
    <name type="scientific">Lactobacillus johnsonii</name>
    <dbReference type="NCBI Taxonomy" id="33959"/>
    <lineage>
        <taxon>Bacteria</taxon>
        <taxon>Bacillati</taxon>
        <taxon>Bacillota</taxon>
        <taxon>Bacilli</taxon>
        <taxon>Lactobacillales</taxon>
        <taxon>Lactobacillaceae</taxon>
        <taxon>Lactobacillus</taxon>
    </lineage>
</organism>
<sequence length="324" mass="37878">MVKSEKVQLSVIVPVYNVEQYLKQCIDSILNQTFKNFELILVDDGALDSCPQICDNYSKHDDRVKVIHKKNGGLSSARNAGIKVAKGKFLTFIDSDDWISKNYFEEMMKEQDKYNADIISIRETTVNSNGEVDHHKLNEKSKIKIFKLNCIDALFSFCDTNFAWGKLIRTKIILDNKILFPVGKNYEDVGTMYKVYDKANVLVISDRASYFYRIRANSITNNIKKSDIYDQIYFLNQIKSYVFKVSPKYLDCYILCRGFIALSFLYKSNLDDKEKNKLTNLIYKNTQGYKFKFRWIKVKENFLKIMLMHFRLADKVLNLKSKKA</sequence>
<feature type="domain" description="Glycosyltransferase 2-like" evidence="3">
    <location>
        <begin position="10"/>
        <end position="146"/>
    </location>
</feature>
<dbReference type="PANTHER" id="PTHR22916:SF51">
    <property type="entry name" value="GLYCOSYLTRANSFERASE EPSH-RELATED"/>
    <property type="match status" value="1"/>
</dbReference>
<protein>
    <submittedName>
        <fullName evidence="4">Glycosyltransferase family 2 protein</fullName>
    </submittedName>
</protein>
<reference evidence="4 5" key="1">
    <citation type="submission" date="2019-06" db="EMBL/GenBank/DDBJ databases">
        <title>Whole genome sequencing of Lactobacillus johnsonii strain G2A.</title>
        <authorList>
            <person name="Conlan S."/>
            <person name="Thomas P.J."/>
            <person name="Mullikin J."/>
            <person name="Singer J."/>
            <person name="Weaver C."/>
            <person name="Segre J.A."/>
        </authorList>
    </citation>
    <scope>NUCLEOTIDE SEQUENCE [LARGE SCALE GENOMIC DNA]</scope>
    <source>
        <strain evidence="4 5">G2A</strain>
    </source>
</reference>
<dbReference type="SUPFAM" id="SSF53448">
    <property type="entry name" value="Nucleotide-diphospho-sugar transferases"/>
    <property type="match status" value="1"/>
</dbReference>
<evidence type="ECO:0000259" key="3">
    <source>
        <dbReference type="Pfam" id="PF00535"/>
    </source>
</evidence>
<keyword evidence="1" id="KW-0328">Glycosyltransferase</keyword>
<dbReference type="PANTHER" id="PTHR22916">
    <property type="entry name" value="GLYCOSYLTRANSFERASE"/>
    <property type="match status" value="1"/>
</dbReference>
<keyword evidence="2" id="KW-0808">Transferase</keyword>
<dbReference type="Pfam" id="PF00535">
    <property type="entry name" value="Glycos_transf_2"/>
    <property type="match status" value="1"/>
</dbReference>
<proteinExistence type="predicted"/>
<accession>A0A9X7TI08</accession>
<evidence type="ECO:0000313" key="5">
    <source>
        <dbReference type="Proteomes" id="UP000464749"/>
    </source>
</evidence>
<dbReference type="InterPro" id="IPR029044">
    <property type="entry name" value="Nucleotide-diphossugar_trans"/>
</dbReference>
<evidence type="ECO:0000256" key="1">
    <source>
        <dbReference type="ARBA" id="ARBA00022676"/>
    </source>
</evidence>
<dbReference type="EMBL" id="CP040854">
    <property type="protein sequence ID" value="QIA87728.1"/>
    <property type="molecule type" value="Genomic_DNA"/>
</dbReference>
<dbReference type="Proteomes" id="UP000464749">
    <property type="component" value="Chromosome"/>
</dbReference>
<name>A0A9X7TI08_LACJH</name>
<dbReference type="InterPro" id="IPR001173">
    <property type="entry name" value="Glyco_trans_2-like"/>
</dbReference>